<evidence type="ECO:0000256" key="1">
    <source>
        <dbReference type="ARBA" id="ARBA00008779"/>
    </source>
</evidence>
<dbReference type="InterPro" id="IPR017850">
    <property type="entry name" value="Alkaline_phosphatase_core_sf"/>
</dbReference>
<evidence type="ECO:0000256" key="2">
    <source>
        <dbReference type="ARBA" id="ARBA00022723"/>
    </source>
</evidence>
<dbReference type="InterPro" id="IPR024607">
    <property type="entry name" value="Sulfatase_CS"/>
</dbReference>
<dbReference type="AlphaFoldDB" id="A0A5B9M7M0"/>
<organism evidence="6 7">
    <name type="scientific">Stieleria maiorica</name>
    <dbReference type="NCBI Taxonomy" id="2795974"/>
    <lineage>
        <taxon>Bacteria</taxon>
        <taxon>Pseudomonadati</taxon>
        <taxon>Planctomycetota</taxon>
        <taxon>Planctomycetia</taxon>
        <taxon>Pirellulales</taxon>
        <taxon>Pirellulaceae</taxon>
        <taxon>Stieleria</taxon>
    </lineage>
</organism>
<evidence type="ECO:0000259" key="5">
    <source>
        <dbReference type="Pfam" id="PF00884"/>
    </source>
</evidence>
<dbReference type="Pfam" id="PF00884">
    <property type="entry name" value="Sulfatase"/>
    <property type="match status" value="1"/>
</dbReference>
<dbReference type="EMBL" id="CP036264">
    <property type="protein sequence ID" value="QEF97198.1"/>
    <property type="molecule type" value="Genomic_DNA"/>
</dbReference>
<dbReference type="CDD" id="cd16143">
    <property type="entry name" value="ARS_like"/>
    <property type="match status" value="1"/>
</dbReference>
<dbReference type="InterPro" id="IPR050738">
    <property type="entry name" value="Sulfatase"/>
</dbReference>
<keyword evidence="4" id="KW-0106">Calcium</keyword>
<protein>
    <submittedName>
        <fullName evidence="6">Arylsulfatase</fullName>
        <ecNumber evidence="6">3.1.6.1</ecNumber>
    </submittedName>
</protein>
<feature type="domain" description="Sulfatase N-terminal" evidence="5">
    <location>
        <begin position="31"/>
        <end position="367"/>
    </location>
</feature>
<keyword evidence="2" id="KW-0479">Metal-binding</keyword>
<dbReference type="SUPFAM" id="SSF53649">
    <property type="entry name" value="Alkaline phosphatase-like"/>
    <property type="match status" value="1"/>
</dbReference>
<evidence type="ECO:0000313" key="7">
    <source>
        <dbReference type="Proteomes" id="UP000321353"/>
    </source>
</evidence>
<proteinExistence type="inferred from homology"/>
<evidence type="ECO:0000256" key="4">
    <source>
        <dbReference type="ARBA" id="ARBA00022837"/>
    </source>
</evidence>
<dbReference type="Proteomes" id="UP000321353">
    <property type="component" value="Chromosome"/>
</dbReference>
<evidence type="ECO:0000313" key="6">
    <source>
        <dbReference type="EMBL" id="QEF97198.1"/>
    </source>
</evidence>
<name>A0A5B9M7M0_9BACT</name>
<dbReference type="PANTHER" id="PTHR42693">
    <property type="entry name" value="ARYLSULFATASE FAMILY MEMBER"/>
    <property type="match status" value="1"/>
</dbReference>
<sequence>MTVFEKPFLCLALVAFFCFGCFENVRSAELPNIVLILVDDMGYGDPGCFNPDSKIPTPNIDSLAAAGMRFTDAHASGPLCHMSRYGLMTGRYPFRINVGRWPKQALIEPGEVTLPSLLRDAGYRTAMVGKWHVGFDEDGYDKPLPGGPVDRGFDSFFGIRASTDIPPYFYIRDRMAVAPPSDSIAANQSDGWSPIQGAFWRAGGIAPGLQLEDVLPRFTEEACQVIRSHEGRDQPLMLYLAYPAPHTPWLPSEEFAGKSGAGMYGDFAMMVDAMIGKVLKQLDAANMTDDTMVIFTSDNGPVWYEADVERFGHDSSGDLRGMKADAWECGHRMPMVVRWPGVVAAGSASGKMISFVDFLATADELTGSKVYQNKDKTDVGPDSFSFLGELTGKPSDAPQRTSLALKSGKGLMTIRRGDWKFIDGDGSGGFSDRGTKGKSEISKGQLYNLADDIGETNNLVDQYPEMVRSLRAELAKVEAVPRHRDVRAE</sequence>
<gene>
    <name evidence="6" type="primary">atsA_19</name>
    <name evidence="6" type="ORF">Mal15_12360</name>
</gene>
<evidence type="ECO:0000256" key="3">
    <source>
        <dbReference type="ARBA" id="ARBA00022801"/>
    </source>
</evidence>
<keyword evidence="7" id="KW-1185">Reference proteome</keyword>
<dbReference type="Gene3D" id="3.40.720.10">
    <property type="entry name" value="Alkaline Phosphatase, subunit A"/>
    <property type="match status" value="1"/>
</dbReference>
<keyword evidence="3 6" id="KW-0378">Hydrolase</keyword>
<dbReference type="PANTHER" id="PTHR42693:SF53">
    <property type="entry name" value="ENDO-4-O-SULFATASE"/>
    <property type="match status" value="1"/>
</dbReference>
<dbReference type="EC" id="3.1.6.1" evidence="6"/>
<reference evidence="6 7" key="1">
    <citation type="submission" date="2019-02" db="EMBL/GenBank/DDBJ databases">
        <title>Planctomycetal bacteria perform biofilm scaping via a novel small molecule.</title>
        <authorList>
            <person name="Jeske O."/>
            <person name="Boedeker C."/>
            <person name="Wiegand S."/>
            <person name="Breitling P."/>
            <person name="Kallscheuer N."/>
            <person name="Jogler M."/>
            <person name="Rohde M."/>
            <person name="Petersen J."/>
            <person name="Medema M.H."/>
            <person name="Surup F."/>
            <person name="Jogler C."/>
        </authorList>
    </citation>
    <scope>NUCLEOTIDE SEQUENCE [LARGE SCALE GENOMIC DNA]</scope>
    <source>
        <strain evidence="6 7">Mal15</strain>
    </source>
</reference>
<comment type="similarity">
    <text evidence="1">Belongs to the sulfatase family.</text>
</comment>
<dbReference type="PROSITE" id="PS00149">
    <property type="entry name" value="SULFATASE_2"/>
    <property type="match status" value="1"/>
</dbReference>
<dbReference type="RefSeq" id="WP_147866912.1">
    <property type="nucleotide sequence ID" value="NZ_CP036264.1"/>
</dbReference>
<dbReference type="Gene3D" id="3.30.1120.10">
    <property type="match status" value="1"/>
</dbReference>
<dbReference type="GO" id="GO:0046872">
    <property type="term" value="F:metal ion binding"/>
    <property type="evidence" value="ECO:0007669"/>
    <property type="project" value="UniProtKB-KW"/>
</dbReference>
<dbReference type="KEGG" id="smam:Mal15_12360"/>
<dbReference type="InterPro" id="IPR000917">
    <property type="entry name" value="Sulfatase_N"/>
</dbReference>
<dbReference type="GO" id="GO:0004065">
    <property type="term" value="F:arylsulfatase activity"/>
    <property type="evidence" value="ECO:0007669"/>
    <property type="project" value="UniProtKB-EC"/>
</dbReference>
<accession>A0A5B9M7M0</accession>